<organism evidence="1 2">
    <name type="scientific">Spartinivicinus marinus</name>
    <dbReference type="NCBI Taxonomy" id="2994442"/>
    <lineage>
        <taxon>Bacteria</taxon>
        <taxon>Pseudomonadati</taxon>
        <taxon>Pseudomonadota</taxon>
        <taxon>Gammaproteobacteria</taxon>
        <taxon>Oceanospirillales</taxon>
        <taxon>Zooshikellaceae</taxon>
        <taxon>Spartinivicinus</taxon>
    </lineage>
</organism>
<dbReference type="AlphaFoldDB" id="A0A853IC43"/>
<dbReference type="EMBL" id="JACCKB010000084">
    <property type="protein sequence ID" value="NYZ69422.1"/>
    <property type="molecule type" value="Genomic_DNA"/>
</dbReference>
<evidence type="ECO:0000313" key="1">
    <source>
        <dbReference type="EMBL" id="NYZ69422.1"/>
    </source>
</evidence>
<sequence>MSRIPNVKGDIPLLKRAYSKNVAMGERAVASDFEMTIKGYEDLTVLVRTAQLPEISRGEPVEDFGLYGQGFQQYGAVKRDGDITVNMVELKTGLVQDTLFEIIEQKKYVTIEMVLVGEGQQRRGWQLEDCIVKADPGELDTSNRVGTVQIPITIHYNWCERL</sequence>
<protein>
    <submittedName>
        <fullName evidence="1">Uncharacterized protein</fullName>
    </submittedName>
</protein>
<comment type="caution">
    <text evidence="1">The sequence shown here is derived from an EMBL/GenBank/DDBJ whole genome shotgun (WGS) entry which is preliminary data.</text>
</comment>
<accession>A0A853IC43</accession>
<dbReference type="Proteomes" id="UP000569732">
    <property type="component" value="Unassembled WGS sequence"/>
</dbReference>
<keyword evidence="2" id="KW-1185">Reference proteome</keyword>
<name>A0A853IC43_9GAMM</name>
<evidence type="ECO:0000313" key="2">
    <source>
        <dbReference type="Proteomes" id="UP000569732"/>
    </source>
</evidence>
<gene>
    <name evidence="1" type="ORF">H0A36_25740</name>
</gene>
<proteinExistence type="predicted"/>
<reference evidence="1 2" key="1">
    <citation type="submission" date="2020-07" db="EMBL/GenBank/DDBJ databases">
        <title>Endozoicomonas sp. nov., isolated from sediment.</title>
        <authorList>
            <person name="Gu T."/>
        </authorList>
    </citation>
    <scope>NUCLEOTIDE SEQUENCE [LARGE SCALE GENOMIC DNA]</scope>
    <source>
        <strain evidence="1 2">SM1973</strain>
    </source>
</reference>
<dbReference type="RefSeq" id="WP_180571413.1">
    <property type="nucleotide sequence ID" value="NZ_JACCKB010000084.1"/>
</dbReference>